<dbReference type="NCBIfam" id="TIGR01910">
    <property type="entry name" value="DapE-ArgE"/>
    <property type="match status" value="1"/>
</dbReference>
<keyword evidence="17" id="KW-1185">Reference proteome</keyword>
<evidence type="ECO:0000256" key="12">
    <source>
        <dbReference type="ARBA" id="ARBA00023154"/>
    </source>
</evidence>
<comment type="cofactor">
    <cofactor evidence="2">
        <name>Zn(2+)</name>
        <dbReference type="ChEBI" id="CHEBI:29105"/>
    </cofactor>
</comment>
<dbReference type="InterPro" id="IPR050072">
    <property type="entry name" value="Peptidase_M20A"/>
</dbReference>
<dbReference type="Pfam" id="PF07687">
    <property type="entry name" value="M20_dimer"/>
    <property type="match status" value="1"/>
</dbReference>
<evidence type="ECO:0000256" key="14">
    <source>
        <dbReference type="ARBA" id="ARBA00051301"/>
    </source>
</evidence>
<dbReference type="EC" id="3.5.1.18" evidence="5"/>
<dbReference type="Gene3D" id="3.40.630.10">
    <property type="entry name" value="Zn peptidases"/>
    <property type="match status" value="1"/>
</dbReference>
<dbReference type="SUPFAM" id="SSF53187">
    <property type="entry name" value="Zn-dependent exopeptidases"/>
    <property type="match status" value="1"/>
</dbReference>
<evidence type="ECO:0000256" key="1">
    <source>
        <dbReference type="ARBA" id="ARBA00001941"/>
    </source>
</evidence>
<reference evidence="17" key="1">
    <citation type="journal article" date="2019" name="Int. J. Syst. Evol. Microbiol.">
        <title>The Global Catalogue of Microorganisms (GCM) 10K type strain sequencing project: providing services to taxonomists for standard genome sequencing and annotation.</title>
        <authorList>
            <consortium name="The Broad Institute Genomics Platform"/>
            <consortium name="The Broad Institute Genome Sequencing Center for Infectious Disease"/>
            <person name="Wu L."/>
            <person name="Ma J."/>
        </authorList>
    </citation>
    <scope>NUCLEOTIDE SEQUENCE [LARGE SCALE GENOMIC DNA]</scope>
    <source>
        <strain evidence="17">CCM 8933</strain>
    </source>
</reference>
<evidence type="ECO:0000256" key="5">
    <source>
        <dbReference type="ARBA" id="ARBA00011921"/>
    </source>
</evidence>
<comment type="similarity">
    <text evidence="4">Belongs to the peptidase M20A family.</text>
</comment>
<keyword evidence="7" id="KW-0028">Amino-acid biosynthesis</keyword>
<evidence type="ECO:0000256" key="11">
    <source>
        <dbReference type="ARBA" id="ARBA00022915"/>
    </source>
</evidence>
<evidence type="ECO:0000256" key="8">
    <source>
        <dbReference type="ARBA" id="ARBA00022723"/>
    </source>
</evidence>
<evidence type="ECO:0000313" key="17">
    <source>
        <dbReference type="Proteomes" id="UP001596282"/>
    </source>
</evidence>
<dbReference type="CDD" id="cd08659">
    <property type="entry name" value="M20_ArgE_DapE-like"/>
    <property type="match status" value="1"/>
</dbReference>
<dbReference type="Pfam" id="PF01546">
    <property type="entry name" value="Peptidase_M20"/>
    <property type="match status" value="1"/>
</dbReference>
<keyword evidence="9" id="KW-0378">Hydrolase</keyword>
<proteinExistence type="inferred from homology"/>
<accession>A0ABW1S053</accession>
<evidence type="ECO:0000256" key="9">
    <source>
        <dbReference type="ARBA" id="ARBA00022801"/>
    </source>
</evidence>
<dbReference type="InterPro" id="IPR001261">
    <property type="entry name" value="ArgE/DapE_CS"/>
</dbReference>
<dbReference type="InterPro" id="IPR010182">
    <property type="entry name" value="ArgE/DapE"/>
</dbReference>
<keyword evidence="11" id="KW-0220">Diaminopimelate biosynthesis</keyword>
<sequence length="415" mass="44908">MDEAQKMQILADLVKIQSVNDHELQVAKYLKQLLDQAGIDNEIIPLGGDRANFVATLGTGKPVLGIGGHMDVVDVDRENWRTDPFEMAQDGDNLYGRGVNDMKDGLAAIVIAMITLKEKQVPLHGTLKFLASAGEEVGQVGAQAFEKAGYVKDLDALLICEPTGYRVIDATKGTLNLTVKSHGKAAHSSMPKLGNNAATHLLNILQRMQATFDEVAGPVTNPVMGGTLYNVDVLKAGNQVNAIPGLATAEINLRTIPELPNGELIAAFQKTVDDYNATTTGDIELIAANDVISTQANADSDLIKLIQQIGNPYAAKQNLSAEEQAYEAKLLKLLDMPYSATEILKTSASGTMDTSSYLVDQPVGFDYAAFGPGNDTQHQDNEYTSKQQYLNFIDIYQQLFVQYLDVTSQKLAAED</sequence>
<keyword evidence="8" id="KW-0479">Metal-binding</keyword>
<dbReference type="Proteomes" id="UP001596282">
    <property type="component" value="Unassembled WGS sequence"/>
</dbReference>
<evidence type="ECO:0000259" key="15">
    <source>
        <dbReference type="Pfam" id="PF07687"/>
    </source>
</evidence>
<dbReference type="EMBL" id="JBHSSC010000034">
    <property type="protein sequence ID" value="MFC6181168.1"/>
    <property type="molecule type" value="Genomic_DNA"/>
</dbReference>
<keyword evidence="12" id="KW-0457">Lysine biosynthesis</keyword>
<comment type="caution">
    <text evidence="16">The sequence shown here is derived from an EMBL/GenBank/DDBJ whole genome shotgun (WGS) entry which is preliminary data.</text>
</comment>
<dbReference type="Gene3D" id="3.30.70.360">
    <property type="match status" value="1"/>
</dbReference>
<feature type="domain" description="Peptidase M20 dimerisation" evidence="15">
    <location>
        <begin position="170"/>
        <end position="276"/>
    </location>
</feature>
<organism evidence="16 17">
    <name type="scientific">Lactiplantibacillus daowaiensis</name>
    <dbReference type="NCBI Taxonomy" id="2559918"/>
    <lineage>
        <taxon>Bacteria</taxon>
        <taxon>Bacillati</taxon>
        <taxon>Bacillota</taxon>
        <taxon>Bacilli</taxon>
        <taxon>Lactobacillales</taxon>
        <taxon>Lactobacillaceae</taxon>
        <taxon>Lactiplantibacillus</taxon>
    </lineage>
</organism>
<keyword evidence="10" id="KW-0862">Zinc</keyword>
<comment type="pathway">
    <text evidence="3">Amino-acid biosynthesis; L-lysine biosynthesis via DAP pathway; LL-2,6-diaminopimelate from (S)-tetrahydrodipicolinate (succinylase route): step 3/3.</text>
</comment>
<evidence type="ECO:0000256" key="13">
    <source>
        <dbReference type="ARBA" id="ARBA00023285"/>
    </source>
</evidence>
<dbReference type="RefSeq" id="WP_137629362.1">
    <property type="nucleotide sequence ID" value="NZ_BJDJ01000021.1"/>
</dbReference>
<evidence type="ECO:0000256" key="6">
    <source>
        <dbReference type="ARBA" id="ARBA00016853"/>
    </source>
</evidence>
<dbReference type="InterPro" id="IPR036264">
    <property type="entry name" value="Bact_exopeptidase_dim_dom"/>
</dbReference>
<keyword evidence="13" id="KW-0170">Cobalt</keyword>
<comment type="cofactor">
    <cofactor evidence="1">
        <name>Co(2+)</name>
        <dbReference type="ChEBI" id="CHEBI:48828"/>
    </cofactor>
</comment>
<gene>
    <name evidence="16" type="ORF">ACFP5Y_08050</name>
</gene>
<evidence type="ECO:0000256" key="4">
    <source>
        <dbReference type="ARBA" id="ARBA00006247"/>
    </source>
</evidence>
<dbReference type="PANTHER" id="PTHR43808">
    <property type="entry name" value="ACETYLORNITHINE DEACETYLASE"/>
    <property type="match status" value="1"/>
</dbReference>
<dbReference type="NCBIfam" id="NF006365">
    <property type="entry name" value="PRK08588.1"/>
    <property type="match status" value="1"/>
</dbReference>
<protein>
    <recommendedName>
        <fullName evidence="6">Probable succinyl-diaminopimelate desuccinylase</fullName>
        <ecNumber evidence="5">3.5.1.18</ecNumber>
    </recommendedName>
</protein>
<evidence type="ECO:0000256" key="2">
    <source>
        <dbReference type="ARBA" id="ARBA00001947"/>
    </source>
</evidence>
<evidence type="ECO:0000256" key="7">
    <source>
        <dbReference type="ARBA" id="ARBA00022605"/>
    </source>
</evidence>
<comment type="catalytic activity">
    <reaction evidence="14">
        <text>N-succinyl-(2S,6S)-2,6-diaminopimelate + H2O = (2S,6S)-2,6-diaminopimelate + succinate</text>
        <dbReference type="Rhea" id="RHEA:22608"/>
        <dbReference type="ChEBI" id="CHEBI:15377"/>
        <dbReference type="ChEBI" id="CHEBI:30031"/>
        <dbReference type="ChEBI" id="CHEBI:57609"/>
        <dbReference type="ChEBI" id="CHEBI:58087"/>
        <dbReference type="EC" id="3.5.1.18"/>
    </reaction>
</comment>
<evidence type="ECO:0000256" key="3">
    <source>
        <dbReference type="ARBA" id="ARBA00005130"/>
    </source>
</evidence>
<dbReference type="SUPFAM" id="SSF55031">
    <property type="entry name" value="Bacterial exopeptidase dimerisation domain"/>
    <property type="match status" value="1"/>
</dbReference>
<name>A0ABW1S053_9LACO</name>
<dbReference type="InterPro" id="IPR002933">
    <property type="entry name" value="Peptidase_M20"/>
</dbReference>
<evidence type="ECO:0000313" key="16">
    <source>
        <dbReference type="EMBL" id="MFC6181168.1"/>
    </source>
</evidence>
<dbReference type="PANTHER" id="PTHR43808:SF8">
    <property type="entry name" value="PEPTIDASE M20 DIMERISATION DOMAIN-CONTAINING PROTEIN"/>
    <property type="match status" value="1"/>
</dbReference>
<evidence type="ECO:0000256" key="10">
    <source>
        <dbReference type="ARBA" id="ARBA00022833"/>
    </source>
</evidence>
<dbReference type="PROSITE" id="PS00758">
    <property type="entry name" value="ARGE_DAPE_CPG2_1"/>
    <property type="match status" value="1"/>
</dbReference>
<dbReference type="InterPro" id="IPR011650">
    <property type="entry name" value="Peptidase_M20_dimer"/>
</dbReference>